<name>A0A366XU12_9BACI</name>
<feature type="transmembrane region" description="Helical" evidence="1">
    <location>
        <begin position="7"/>
        <end position="27"/>
    </location>
</feature>
<evidence type="ECO:0000256" key="1">
    <source>
        <dbReference type="SAM" id="Phobius"/>
    </source>
</evidence>
<keyword evidence="1" id="KW-0812">Transmembrane</keyword>
<dbReference type="AlphaFoldDB" id="A0A366XU12"/>
<dbReference type="OrthoDB" id="2691979at2"/>
<gene>
    <name evidence="2" type="ORF">DS031_10005</name>
</gene>
<proteinExistence type="predicted"/>
<keyword evidence="1" id="KW-1133">Transmembrane helix</keyword>
<dbReference type="RefSeq" id="WP_113805934.1">
    <property type="nucleotide sequence ID" value="NZ_QOCW01000008.1"/>
</dbReference>
<evidence type="ECO:0000313" key="3">
    <source>
        <dbReference type="Proteomes" id="UP000253314"/>
    </source>
</evidence>
<comment type="caution">
    <text evidence="2">The sequence shown here is derived from an EMBL/GenBank/DDBJ whole genome shotgun (WGS) entry which is preliminary data.</text>
</comment>
<sequence>MQPLRKTLFIVGNIVIGIFSFYLYMFFWLTVQFGEGASIHPWLSIPLDLLLFAIFNGIVLRRQKKQYWLYSILIAGGTSLLLTLIIGLT</sequence>
<organism evidence="2 3">
    <name type="scientific">Bacillus taeanensis</name>
    <dbReference type="NCBI Taxonomy" id="273032"/>
    <lineage>
        <taxon>Bacteria</taxon>
        <taxon>Bacillati</taxon>
        <taxon>Bacillota</taxon>
        <taxon>Bacilli</taxon>
        <taxon>Bacillales</taxon>
        <taxon>Bacillaceae</taxon>
        <taxon>Bacillus</taxon>
    </lineage>
</organism>
<evidence type="ECO:0000313" key="2">
    <source>
        <dbReference type="EMBL" id="RBW69850.1"/>
    </source>
</evidence>
<dbReference type="Proteomes" id="UP000253314">
    <property type="component" value="Unassembled WGS sequence"/>
</dbReference>
<keyword evidence="3" id="KW-1185">Reference proteome</keyword>
<dbReference type="EMBL" id="QOCW01000008">
    <property type="protein sequence ID" value="RBW69850.1"/>
    <property type="molecule type" value="Genomic_DNA"/>
</dbReference>
<feature type="transmembrane region" description="Helical" evidence="1">
    <location>
        <begin position="39"/>
        <end position="60"/>
    </location>
</feature>
<keyword evidence="1" id="KW-0472">Membrane</keyword>
<feature type="transmembrane region" description="Helical" evidence="1">
    <location>
        <begin position="67"/>
        <end position="88"/>
    </location>
</feature>
<accession>A0A366XU12</accession>
<protein>
    <submittedName>
        <fullName evidence="2">Uncharacterized protein</fullName>
    </submittedName>
</protein>
<reference evidence="2 3" key="1">
    <citation type="submission" date="2018-07" db="EMBL/GenBank/DDBJ databases">
        <title>Lottiidibacillus patelloidae gen. nov., sp. nov., isolated from the intestinal tract of a marine limpet and the reclassification of B. taeanensis BH030017T, B. algicola KMM 3737T and B. hwajinpoensis SW-72T as genus Lottiidibacillus.</title>
        <authorList>
            <person name="Liu R."/>
            <person name="Huang Z."/>
        </authorList>
    </citation>
    <scope>NUCLEOTIDE SEQUENCE [LARGE SCALE GENOMIC DNA]</scope>
    <source>
        <strain evidence="2 3">BH030017</strain>
    </source>
</reference>